<dbReference type="Proteomes" id="UP001611415">
    <property type="component" value="Unassembled WGS sequence"/>
</dbReference>
<reference evidence="8 9" key="1">
    <citation type="submission" date="2024-10" db="EMBL/GenBank/DDBJ databases">
        <title>The Natural Products Discovery Center: Release of the First 8490 Sequenced Strains for Exploring Actinobacteria Biosynthetic Diversity.</title>
        <authorList>
            <person name="Kalkreuter E."/>
            <person name="Kautsar S.A."/>
            <person name="Yang D."/>
            <person name="Bader C.D."/>
            <person name="Teijaro C.N."/>
            <person name="Fluegel L."/>
            <person name="Davis C.M."/>
            <person name="Simpson J.R."/>
            <person name="Lauterbach L."/>
            <person name="Steele A.D."/>
            <person name="Gui C."/>
            <person name="Meng S."/>
            <person name="Li G."/>
            <person name="Viehrig K."/>
            <person name="Ye F."/>
            <person name="Su P."/>
            <person name="Kiefer A.F."/>
            <person name="Nichols A."/>
            <person name="Cepeda A.J."/>
            <person name="Yan W."/>
            <person name="Fan B."/>
            <person name="Jiang Y."/>
            <person name="Adhikari A."/>
            <person name="Zheng C.-J."/>
            <person name="Schuster L."/>
            <person name="Cowan T.M."/>
            <person name="Smanski M.J."/>
            <person name="Chevrette M.G."/>
            <person name="De Carvalho L.P.S."/>
            <person name="Shen B."/>
        </authorList>
    </citation>
    <scope>NUCLEOTIDE SEQUENCE [LARGE SCALE GENOMIC DNA]</scope>
    <source>
        <strain evidence="8 9">NPDC019275</strain>
    </source>
</reference>
<feature type="compositionally biased region" description="Low complexity" evidence="7">
    <location>
        <begin position="539"/>
        <end position="559"/>
    </location>
</feature>
<dbReference type="Gene3D" id="3.50.50.60">
    <property type="entry name" value="FAD/NAD(P)-binding domain"/>
    <property type="match status" value="1"/>
</dbReference>
<protein>
    <submittedName>
        <fullName evidence="8">NAD(P)-binding domain-containing protein</fullName>
    </submittedName>
</protein>
<dbReference type="PANTHER" id="PTHR23023">
    <property type="entry name" value="DIMETHYLANILINE MONOOXYGENASE"/>
    <property type="match status" value="1"/>
</dbReference>
<dbReference type="SUPFAM" id="SSF51905">
    <property type="entry name" value="FAD/NAD(P)-binding domain"/>
    <property type="match status" value="2"/>
</dbReference>
<evidence type="ECO:0000313" key="9">
    <source>
        <dbReference type="Proteomes" id="UP001611415"/>
    </source>
</evidence>
<evidence type="ECO:0000256" key="3">
    <source>
        <dbReference type="ARBA" id="ARBA00022630"/>
    </source>
</evidence>
<keyword evidence="9" id="KW-1185">Reference proteome</keyword>
<dbReference type="RefSeq" id="WP_397090572.1">
    <property type="nucleotide sequence ID" value="NZ_JBIRYO010000001.1"/>
</dbReference>
<evidence type="ECO:0000256" key="5">
    <source>
        <dbReference type="ARBA" id="ARBA00022857"/>
    </source>
</evidence>
<comment type="caution">
    <text evidence="8">The sequence shown here is derived from an EMBL/GenBank/DDBJ whole genome shotgun (WGS) entry which is preliminary data.</text>
</comment>
<dbReference type="InterPro" id="IPR036188">
    <property type="entry name" value="FAD/NAD-bd_sf"/>
</dbReference>
<dbReference type="PRINTS" id="PR00370">
    <property type="entry name" value="FMOXYGENASE"/>
</dbReference>
<name>A0ABW7WT03_9NOCA</name>
<comment type="similarity">
    <text evidence="1">Belongs to the FMO family.</text>
</comment>
<dbReference type="InterPro" id="IPR050346">
    <property type="entry name" value="FMO-like"/>
</dbReference>
<evidence type="ECO:0000256" key="4">
    <source>
        <dbReference type="ARBA" id="ARBA00022827"/>
    </source>
</evidence>
<sequence length="573" mass="62793">MTSGNRIAIVGAGIAGLASAKVLSREGFPVEVFDRAPDVGGVWSATRRYPGLRTLNSKHTYRFSDYAMPEDYPRLPDGAQMQAYLEGYVQQFGLRENLRLGTEVVAADPVDSGWLLEIRDESGVHRTSCDHLVVANGVFCEPEMPDYRGAETYLARGGQLYHSSEFLDVEQARGKSVVVVGYGQSACDIAEAVSHVAAATTVVARRLLWKMPRKLGTGLDFERLFLTRLGEAHFRYHSPRGFERFLHGAGHSFRDTDFDVIQELATKKLGLRDLGLVPEGRFEEIAQSTASIATEGFFEQVRDGRITMLRDTTVTELSGTPAGCAAWLSDGHVVPADIVVCATGFQQRVPFLTPYVQRRLTDDDGNFRLYRHILPTDVPNLTFAGYNSSLLGALSAEVGAHWTAALLGGRLALPSPEERSEQIDERLRWMSAGTGGHHAHGTTITPFALHNIDEMLADLKFRLPLGTRFAQWFRPVKPAAYRGLSERGQRPAEPTPPGPAPAEAAPAPAETHPATAEMYPPTAEIRPATGEVHPRPAETRPTPAETYAAPAETHPAPTEKYPSSWRDPYPSQA</sequence>
<comment type="similarity">
    <text evidence="2">Belongs to the FAD-binding monooxygenase family.</text>
</comment>
<gene>
    <name evidence="8" type="ORF">ACH49W_01780</name>
</gene>
<keyword evidence="6" id="KW-0560">Oxidoreductase</keyword>
<keyword evidence="3" id="KW-0285">Flavoprotein</keyword>
<evidence type="ECO:0000256" key="1">
    <source>
        <dbReference type="ARBA" id="ARBA00009183"/>
    </source>
</evidence>
<evidence type="ECO:0000313" key="8">
    <source>
        <dbReference type="EMBL" id="MFI2472082.1"/>
    </source>
</evidence>
<proteinExistence type="inferred from homology"/>
<evidence type="ECO:0000256" key="2">
    <source>
        <dbReference type="ARBA" id="ARBA00010139"/>
    </source>
</evidence>
<feature type="compositionally biased region" description="Low complexity" evidence="7">
    <location>
        <begin position="501"/>
        <end position="517"/>
    </location>
</feature>
<dbReference type="Pfam" id="PF00743">
    <property type="entry name" value="FMO-like"/>
    <property type="match status" value="1"/>
</dbReference>
<keyword evidence="5" id="KW-0521">NADP</keyword>
<keyword evidence="4" id="KW-0274">FAD</keyword>
<evidence type="ECO:0000256" key="7">
    <source>
        <dbReference type="SAM" id="MobiDB-lite"/>
    </source>
</evidence>
<dbReference type="EMBL" id="JBIRYO010000001">
    <property type="protein sequence ID" value="MFI2472082.1"/>
    <property type="molecule type" value="Genomic_DNA"/>
</dbReference>
<evidence type="ECO:0000256" key="6">
    <source>
        <dbReference type="ARBA" id="ARBA00023002"/>
    </source>
</evidence>
<feature type="region of interest" description="Disordered" evidence="7">
    <location>
        <begin position="483"/>
        <end position="573"/>
    </location>
</feature>
<organism evidence="8 9">
    <name type="scientific">Nocardia xishanensis</name>
    <dbReference type="NCBI Taxonomy" id="238964"/>
    <lineage>
        <taxon>Bacteria</taxon>
        <taxon>Bacillati</taxon>
        <taxon>Actinomycetota</taxon>
        <taxon>Actinomycetes</taxon>
        <taxon>Mycobacteriales</taxon>
        <taxon>Nocardiaceae</taxon>
        <taxon>Nocardia</taxon>
    </lineage>
</organism>
<dbReference type="InterPro" id="IPR020946">
    <property type="entry name" value="Flavin_mOase-like"/>
</dbReference>
<dbReference type="InterPro" id="IPR000960">
    <property type="entry name" value="Flavin_mOase"/>
</dbReference>
<accession>A0ABW7WT03</accession>